<keyword evidence="3" id="KW-1185">Reference proteome</keyword>
<evidence type="ECO:0000256" key="1">
    <source>
        <dbReference type="SAM" id="MobiDB-lite"/>
    </source>
</evidence>
<evidence type="ECO:0000313" key="2">
    <source>
        <dbReference type="EMBL" id="WMV51736.1"/>
    </source>
</evidence>
<name>A0AAF0ZUA0_SOLVR</name>
<organism evidence="2 3">
    <name type="scientific">Solanum verrucosum</name>
    <dbReference type="NCBI Taxonomy" id="315347"/>
    <lineage>
        <taxon>Eukaryota</taxon>
        <taxon>Viridiplantae</taxon>
        <taxon>Streptophyta</taxon>
        <taxon>Embryophyta</taxon>
        <taxon>Tracheophyta</taxon>
        <taxon>Spermatophyta</taxon>
        <taxon>Magnoliopsida</taxon>
        <taxon>eudicotyledons</taxon>
        <taxon>Gunneridae</taxon>
        <taxon>Pentapetalae</taxon>
        <taxon>asterids</taxon>
        <taxon>lamiids</taxon>
        <taxon>Solanales</taxon>
        <taxon>Solanaceae</taxon>
        <taxon>Solanoideae</taxon>
        <taxon>Solaneae</taxon>
        <taxon>Solanum</taxon>
    </lineage>
</organism>
<proteinExistence type="predicted"/>
<reference evidence="2" key="1">
    <citation type="submission" date="2023-08" db="EMBL/GenBank/DDBJ databases">
        <title>A de novo genome assembly of Solanum verrucosum Schlechtendal, a Mexican diploid species geographically isolated from the other diploid A-genome species in potato relatives.</title>
        <authorList>
            <person name="Hosaka K."/>
        </authorList>
    </citation>
    <scope>NUCLEOTIDE SEQUENCE</scope>
    <source>
        <tissue evidence="2">Young leaves</tissue>
    </source>
</reference>
<evidence type="ECO:0000313" key="3">
    <source>
        <dbReference type="Proteomes" id="UP001234989"/>
    </source>
</evidence>
<dbReference type="EMBL" id="CP133621">
    <property type="protein sequence ID" value="WMV51736.1"/>
    <property type="molecule type" value="Genomic_DNA"/>
</dbReference>
<feature type="region of interest" description="Disordered" evidence="1">
    <location>
        <begin position="46"/>
        <end position="68"/>
    </location>
</feature>
<sequence length="174" mass="19520">MSGFVEVTLRWYHGGVLDVSSCKPVYVGTSQPTTTATFGELECEYSTENSSESDHEDLSNESEVEYDSDVHEKCINLRAKKRTYRRRKRKERIPNDPEEILVGEVGPDLEFDETGVVDKSLKGKVVSDELVYCSSSAFSVETDTDDEIRPRSSSRRVIFDKSIEKSGMAVGDGF</sequence>
<accession>A0AAF0ZUA0</accession>
<protein>
    <submittedName>
        <fullName evidence="2">Uncharacterized protein</fullName>
    </submittedName>
</protein>
<gene>
    <name evidence="2" type="ORF">MTR67_045121</name>
</gene>
<dbReference type="Proteomes" id="UP001234989">
    <property type="component" value="Chromosome 10"/>
</dbReference>
<dbReference type="AlphaFoldDB" id="A0AAF0ZUA0"/>